<dbReference type="VEuPathDB" id="GiardiaDB:SS50377_21045"/>
<evidence type="ECO:0000313" key="3">
    <source>
        <dbReference type="Proteomes" id="UP000018208"/>
    </source>
</evidence>
<name>V6LSG7_9EUKA</name>
<protein>
    <submittedName>
        <fullName evidence="1">Uncharacterized protein</fullName>
    </submittedName>
</protein>
<accession>V6LSG7</accession>
<organism evidence="1">
    <name type="scientific">Spironucleus salmonicida</name>
    <dbReference type="NCBI Taxonomy" id="348837"/>
    <lineage>
        <taxon>Eukaryota</taxon>
        <taxon>Metamonada</taxon>
        <taxon>Diplomonadida</taxon>
        <taxon>Hexamitidae</taxon>
        <taxon>Hexamitinae</taxon>
        <taxon>Spironucleus</taxon>
    </lineage>
</organism>
<reference evidence="1 2" key="1">
    <citation type="journal article" date="2014" name="PLoS Genet.">
        <title>The Genome of Spironucleus salmonicida Highlights a Fish Pathogen Adapted to Fluctuating Environments.</title>
        <authorList>
            <person name="Xu F."/>
            <person name="Jerlstrom-Hultqvist J."/>
            <person name="Einarsson E."/>
            <person name="Astvaldsson A."/>
            <person name="Svard S.G."/>
            <person name="Andersson J.O."/>
        </authorList>
    </citation>
    <scope>NUCLEOTIDE SEQUENCE</scope>
    <source>
        <strain evidence="2">ATCC 50377</strain>
    </source>
</reference>
<dbReference type="EMBL" id="KI546135">
    <property type="protein sequence ID" value="EST43704.1"/>
    <property type="molecule type" value="Genomic_DNA"/>
</dbReference>
<evidence type="ECO:0000313" key="1">
    <source>
        <dbReference type="EMBL" id="EST43704.1"/>
    </source>
</evidence>
<keyword evidence="3" id="KW-1185">Reference proteome</keyword>
<dbReference type="EMBL" id="AUWU02000001">
    <property type="protein sequence ID" value="KAH0577691.1"/>
    <property type="molecule type" value="Genomic_DNA"/>
</dbReference>
<reference evidence="2" key="2">
    <citation type="submission" date="2020-12" db="EMBL/GenBank/DDBJ databases">
        <title>New Spironucleus salmonicida genome in near-complete chromosomes.</title>
        <authorList>
            <person name="Xu F."/>
            <person name="Kurt Z."/>
            <person name="Jimenez-Gonzalez A."/>
            <person name="Astvaldsson A."/>
            <person name="Andersson J.O."/>
            <person name="Svard S.G."/>
        </authorList>
    </citation>
    <scope>NUCLEOTIDE SEQUENCE</scope>
    <source>
        <strain evidence="2">ATCC 50377</strain>
    </source>
</reference>
<evidence type="ECO:0000313" key="2">
    <source>
        <dbReference type="EMBL" id="KAH0577691.1"/>
    </source>
</evidence>
<dbReference type="AlphaFoldDB" id="V6LSG7"/>
<dbReference type="Proteomes" id="UP000018208">
    <property type="component" value="Unassembled WGS sequence"/>
</dbReference>
<sequence>MSKNFQYPLDRELFGLNKNYATRQQFDMKKYNAEVALNGIAQLKLKKRKVFTMIERSIEVQQILDESIIQSRINKYNEITGNGLKDLDIVDLDVISNEEEQVTLKTFKVCSPQRRILYISKGNENVTSTMKNIYKTQSPLQNLTGIKSKSLTLKDFYRLEQRK</sequence>
<proteinExistence type="predicted"/>
<gene>
    <name evidence="1" type="ORF">SS50377_16757</name>
    <name evidence="2" type="ORF">SS50377_21045</name>
</gene>